<dbReference type="EMBL" id="DWWL01000018">
    <property type="protein sequence ID" value="HJC47052.1"/>
    <property type="molecule type" value="Genomic_DNA"/>
</dbReference>
<feature type="transmembrane region" description="Helical" evidence="1">
    <location>
        <begin position="141"/>
        <end position="162"/>
    </location>
</feature>
<proteinExistence type="predicted"/>
<gene>
    <name evidence="2" type="ORF">IAA04_03255</name>
</gene>
<comment type="caution">
    <text evidence="2">The sequence shown here is derived from an EMBL/GenBank/DDBJ whole genome shotgun (WGS) entry which is preliminary data.</text>
</comment>
<evidence type="ECO:0000256" key="1">
    <source>
        <dbReference type="SAM" id="Phobius"/>
    </source>
</evidence>
<keyword evidence="1" id="KW-1133">Transmembrane helix</keyword>
<feature type="transmembrane region" description="Helical" evidence="1">
    <location>
        <begin position="174"/>
        <end position="197"/>
    </location>
</feature>
<dbReference type="AlphaFoldDB" id="A0A9D2T5A4"/>
<organism evidence="2 3">
    <name type="scientific">Candidatus Lachnoclostridium pullistercoris</name>
    <dbReference type="NCBI Taxonomy" id="2838632"/>
    <lineage>
        <taxon>Bacteria</taxon>
        <taxon>Bacillati</taxon>
        <taxon>Bacillota</taxon>
        <taxon>Clostridia</taxon>
        <taxon>Lachnospirales</taxon>
        <taxon>Lachnospiraceae</taxon>
    </lineage>
</organism>
<dbReference type="Pfam" id="PF14188">
    <property type="entry name" value="DUF4311"/>
    <property type="match status" value="1"/>
</dbReference>
<dbReference type="Proteomes" id="UP000823883">
    <property type="component" value="Unassembled WGS sequence"/>
</dbReference>
<feature type="transmembrane region" description="Helical" evidence="1">
    <location>
        <begin position="105"/>
        <end position="129"/>
    </location>
</feature>
<evidence type="ECO:0000313" key="3">
    <source>
        <dbReference type="Proteomes" id="UP000823883"/>
    </source>
</evidence>
<reference evidence="2" key="2">
    <citation type="submission" date="2021-04" db="EMBL/GenBank/DDBJ databases">
        <authorList>
            <person name="Gilroy R."/>
        </authorList>
    </citation>
    <scope>NUCLEOTIDE SEQUENCE</scope>
    <source>
        <strain evidence="2">CHK183-5548</strain>
    </source>
</reference>
<sequence length="234" mass="24194">MDLIVKSIIVGALAGAGTAGGAARMYHAPEIQGMGAFRTLGEMNACNGDPVSHFSYGLGFLFSSAGSVVGTGSLSSDVLHRIVPQWSAGLSIAASRNKEASKNPFRMAVSGAIVGAVVVTLLNTFASIIPTTMSTIANNVVSPAAELILQPVMPVAFWIAALSAGKNHATFATIFGVLAQYIMGNATPGCVLGILIGQSIDDTGAKSRRSVAMILFVSVMFLLIAFFRGKIPFL</sequence>
<name>A0A9D2T5A4_9FIRM</name>
<feature type="transmembrane region" description="Helical" evidence="1">
    <location>
        <begin position="209"/>
        <end position="227"/>
    </location>
</feature>
<dbReference type="InterPro" id="IPR020042">
    <property type="entry name" value="DUF4311"/>
</dbReference>
<accession>A0A9D2T5A4</accession>
<evidence type="ECO:0000313" key="2">
    <source>
        <dbReference type="EMBL" id="HJC47052.1"/>
    </source>
</evidence>
<keyword evidence="1" id="KW-0812">Transmembrane</keyword>
<protein>
    <submittedName>
        <fullName evidence="2">DUF4311 domain-containing protein</fullName>
    </submittedName>
</protein>
<keyword evidence="1" id="KW-0472">Membrane</keyword>
<reference evidence="2" key="1">
    <citation type="journal article" date="2021" name="PeerJ">
        <title>Extensive microbial diversity within the chicken gut microbiome revealed by metagenomics and culture.</title>
        <authorList>
            <person name="Gilroy R."/>
            <person name="Ravi A."/>
            <person name="Getino M."/>
            <person name="Pursley I."/>
            <person name="Horton D.L."/>
            <person name="Alikhan N.F."/>
            <person name="Baker D."/>
            <person name="Gharbi K."/>
            <person name="Hall N."/>
            <person name="Watson M."/>
            <person name="Adriaenssens E.M."/>
            <person name="Foster-Nyarko E."/>
            <person name="Jarju S."/>
            <person name="Secka A."/>
            <person name="Antonio M."/>
            <person name="Oren A."/>
            <person name="Chaudhuri R.R."/>
            <person name="La Ragione R."/>
            <person name="Hildebrand F."/>
            <person name="Pallen M.J."/>
        </authorList>
    </citation>
    <scope>NUCLEOTIDE SEQUENCE</scope>
    <source>
        <strain evidence="2">CHK183-5548</strain>
    </source>
</reference>